<dbReference type="RefSeq" id="XP_026678397.1">
    <property type="nucleotide sequence ID" value="XM_026822596.1"/>
</dbReference>
<evidence type="ECO:0000256" key="12">
    <source>
        <dbReference type="ARBA" id="ARBA00023242"/>
    </source>
</evidence>
<keyword evidence="12" id="KW-0539">Nucleus</keyword>
<keyword evidence="9 14" id="KW-0694">RNA-binding</keyword>
<evidence type="ECO:0000256" key="2">
    <source>
        <dbReference type="ARBA" id="ARBA00004496"/>
    </source>
</evidence>
<dbReference type="CTD" id="39829"/>
<dbReference type="PANTHER" id="PTHR11586:SF43">
    <property type="entry name" value="TYROSINE--TRNA LIGASE, CYTOPLASMIC"/>
    <property type="match status" value="1"/>
</dbReference>
<comment type="subcellular location">
    <subcellularLocation>
        <location evidence="2">Cytoplasm</location>
    </subcellularLocation>
    <subcellularLocation>
        <location evidence="1">Nucleus</location>
    </subcellularLocation>
</comment>
<dbReference type="CDD" id="cd02799">
    <property type="entry name" value="tRNA_bind_EMAP-II_like"/>
    <property type="match status" value="1"/>
</dbReference>
<accession>A0A3Q0IQ83</accession>
<dbReference type="Gene3D" id="1.10.240.10">
    <property type="entry name" value="Tyrosyl-Transfer RNA Synthetase"/>
    <property type="match status" value="1"/>
</dbReference>
<evidence type="ECO:0000259" key="16">
    <source>
        <dbReference type="PROSITE" id="PS50886"/>
    </source>
</evidence>
<dbReference type="PROSITE" id="PS50886">
    <property type="entry name" value="TRBD"/>
    <property type="match status" value="1"/>
</dbReference>
<dbReference type="InterPro" id="IPR014729">
    <property type="entry name" value="Rossmann-like_a/b/a_fold"/>
</dbReference>
<dbReference type="Gene3D" id="3.40.50.620">
    <property type="entry name" value="HUPs"/>
    <property type="match status" value="1"/>
</dbReference>
<evidence type="ECO:0000256" key="7">
    <source>
        <dbReference type="ARBA" id="ARBA00022741"/>
    </source>
</evidence>
<dbReference type="Pfam" id="PF00579">
    <property type="entry name" value="tRNA-synt_1b"/>
    <property type="match status" value="1"/>
</dbReference>
<dbReference type="InterPro" id="IPR002547">
    <property type="entry name" value="tRNA-bd_dom"/>
</dbReference>
<keyword evidence="8 15" id="KW-0067">ATP-binding</keyword>
<dbReference type="GO" id="GO:0000049">
    <property type="term" value="F:tRNA binding"/>
    <property type="evidence" value="ECO:0007669"/>
    <property type="project" value="UniProtKB-UniRule"/>
</dbReference>
<evidence type="ECO:0000256" key="9">
    <source>
        <dbReference type="ARBA" id="ARBA00022884"/>
    </source>
</evidence>
<dbReference type="GO" id="GO:0005634">
    <property type="term" value="C:nucleus"/>
    <property type="evidence" value="ECO:0007669"/>
    <property type="project" value="UniProtKB-SubCell"/>
</dbReference>
<dbReference type="FunFam" id="2.40.50.140:FF:000047">
    <property type="entry name" value="tyrosine--tRNA ligase, cytoplasmic isoform X2"/>
    <property type="match status" value="1"/>
</dbReference>
<comment type="catalytic activity">
    <reaction evidence="13">
        <text>tRNA(Tyr) + L-tyrosine + ATP = L-tyrosyl-tRNA(Tyr) + AMP + diphosphate + H(+)</text>
        <dbReference type="Rhea" id="RHEA:10220"/>
        <dbReference type="Rhea" id="RHEA-COMP:9706"/>
        <dbReference type="Rhea" id="RHEA-COMP:9707"/>
        <dbReference type="ChEBI" id="CHEBI:15378"/>
        <dbReference type="ChEBI" id="CHEBI:30616"/>
        <dbReference type="ChEBI" id="CHEBI:33019"/>
        <dbReference type="ChEBI" id="CHEBI:58315"/>
        <dbReference type="ChEBI" id="CHEBI:78442"/>
        <dbReference type="ChEBI" id="CHEBI:78536"/>
        <dbReference type="ChEBI" id="CHEBI:456215"/>
        <dbReference type="EC" id="6.1.1.1"/>
    </reaction>
    <physiologicalReaction direction="left-to-right" evidence="13">
        <dbReference type="Rhea" id="RHEA:10221"/>
    </physiologicalReaction>
</comment>
<evidence type="ECO:0000256" key="1">
    <source>
        <dbReference type="ARBA" id="ARBA00004123"/>
    </source>
</evidence>
<evidence type="ECO:0000256" key="3">
    <source>
        <dbReference type="ARBA" id="ARBA00005594"/>
    </source>
</evidence>
<dbReference type="Pfam" id="PF01588">
    <property type="entry name" value="tRNA_bind"/>
    <property type="match status" value="1"/>
</dbReference>
<reference evidence="18" key="1">
    <citation type="submission" date="2025-08" db="UniProtKB">
        <authorList>
            <consortium name="RefSeq"/>
        </authorList>
    </citation>
    <scope>IDENTIFICATION</scope>
</reference>
<feature type="domain" description="TRNA-binding" evidence="16">
    <location>
        <begin position="369"/>
        <end position="474"/>
    </location>
</feature>
<dbReference type="SUPFAM" id="SSF50249">
    <property type="entry name" value="Nucleic acid-binding proteins"/>
    <property type="match status" value="1"/>
</dbReference>
<dbReference type="InterPro" id="IPR002307">
    <property type="entry name" value="Tyr-tRNA-ligase"/>
</dbReference>
<dbReference type="STRING" id="121845.A0A3Q0IQ83"/>
<keyword evidence="11 15" id="KW-0030">Aminoacyl-tRNA synthetase</keyword>
<evidence type="ECO:0000256" key="11">
    <source>
        <dbReference type="ARBA" id="ARBA00023146"/>
    </source>
</evidence>
<keyword evidence="4" id="KW-0963">Cytoplasm</keyword>
<dbReference type="InterPro" id="IPR002305">
    <property type="entry name" value="aa-tRNA-synth_Ic"/>
</dbReference>
<dbReference type="NCBIfam" id="NF006330">
    <property type="entry name" value="PRK08560.1"/>
    <property type="match status" value="1"/>
</dbReference>
<dbReference type="GeneID" id="103507806"/>
<dbReference type="InterPro" id="IPR012340">
    <property type="entry name" value="NA-bd_OB-fold"/>
</dbReference>
<organism evidence="17 18">
    <name type="scientific">Diaphorina citri</name>
    <name type="common">Asian citrus psyllid</name>
    <dbReference type="NCBI Taxonomy" id="121845"/>
    <lineage>
        <taxon>Eukaryota</taxon>
        <taxon>Metazoa</taxon>
        <taxon>Ecdysozoa</taxon>
        <taxon>Arthropoda</taxon>
        <taxon>Hexapoda</taxon>
        <taxon>Insecta</taxon>
        <taxon>Pterygota</taxon>
        <taxon>Neoptera</taxon>
        <taxon>Paraneoptera</taxon>
        <taxon>Hemiptera</taxon>
        <taxon>Sternorrhyncha</taxon>
        <taxon>Psylloidea</taxon>
        <taxon>Psyllidae</taxon>
        <taxon>Diaphorininae</taxon>
        <taxon>Diaphorina</taxon>
    </lineage>
</organism>
<evidence type="ECO:0000256" key="4">
    <source>
        <dbReference type="ARBA" id="ARBA00022490"/>
    </source>
</evidence>
<keyword evidence="10 15" id="KW-0648">Protein biosynthesis</keyword>
<dbReference type="AlphaFoldDB" id="A0A3Q0IQ83"/>
<protein>
    <recommendedName>
        <fullName evidence="15">Tyrosine--tRNA ligase</fullName>
        <ecNumber evidence="15">6.1.1.1</ecNumber>
    </recommendedName>
    <alternativeName>
        <fullName evidence="15">Tyrosyl-tRNA synthetase</fullName>
    </alternativeName>
</protein>
<dbReference type="Gene3D" id="2.40.50.140">
    <property type="entry name" value="Nucleic acid-binding proteins"/>
    <property type="match status" value="1"/>
</dbReference>
<dbReference type="EC" id="6.1.1.1" evidence="15"/>
<gene>
    <name evidence="18" type="primary">LOC103507806</name>
</gene>
<proteinExistence type="inferred from homology"/>
<evidence type="ECO:0000313" key="17">
    <source>
        <dbReference type="Proteomes" id="UP000079169"/>
    </source>
</evidence>
<keyword evidence="5 14" id="KW-0820">tRNA-binding</keyword>
<sequence length="535" mass="59924">MTLESQMNSLNMTSPSLSFDEKKQLITRNLQEFLGEDRLNVILKERDLKIYWGTATTGRPHIAYFVPMSKIADFLRAGCEVTILFADLHAYLDNMKAPWELLALRTKYYEESIKAMLESIDVPISKLKFVKGTDYQLSKEYTLDVYRLSSVITEHDAKKAGAEVVKQVEHPLLSGLLYPGLQALDEEYLKVDAQFGGVDQRKIFTLAEKYLPQLGYAKRIHFMNPMVPGLAGGKMSSSEEDSKIDLLDAPALVKKKLKKAFCEPGNVEDNGVLSFLKHVVFSLLKPGENLVITRDENNGGNLNFSDYQSLEQVFAKQELHPADLKAAAEFYINRLLEPIRKKFESKELKDLTSKAYPPKKPVVESDIIAPHRLDIRVGKIVEVSRHPDAEALYVEKIDLGEENPRTIVSGLVNYVKEGDMANRLVVVLCNLKPAKMRGIESAGMVLCASVEEEGNKKVEPLFVPPSSKAGDKIVVEGYETGAPDEILNPKKKVWEKLQVDLKTSSEGIAQWQGNNLLTPSNEKLTCVNLKNAPIK</sequence>
<keyword evidence="7 15" id="KW-0547">Nucleotide-binding</keyword>
<dbReference type="KEGG" id="dci:103507806"/>
<evidence type="ECO:0000256" key="8">
    <source>
        <dbReference type="ARBA" id="ARBA00022840"/>
    </source>
</evidence>
<keyword evidence="17" id="KW-1185">Reference proteome</keyword>
<comment type="similarity">
    <text evidence="3 15">Belongs to the class-I aminoacyl-tRNA synthetase family.</text>
</comment>
<evidence type="ECO:0000256" key="6">
    <source>
        <dbReference type="ARBA" id="ARBA00022598"/>
    </source>
</evidence>
<name>A0A3Q0IQ83_DIACI</name>
<dbReference type="InterPro" id="IPR051270">
    <property type="entry name" value="Tyrosine-tRNA_ligase_regulator"/>
</dbReference>
<evidence type="ECO:0000256" key="15">
    <source>
        <dbReference type="RuleBase" id="RU361234"/>
    </source>
</evidence>
<dbReference type="GO" id="GO:0004831">
    <property type="term" value="F:tyrosine-tRNA ligase activity"/>
    <property type="evidence" value="ECO:0007669"/>
    <property type="project" value="UniProtKB-EC"/>
</dbReference>
<dbReference type="GO" id="GO:0006437">
    <property type="term" value="P:tyrosyl-tRNA aminoacylation"/>
    <property type="evidence" value="ECO:0007669"/>
    <property type="project" value="InterPro"/>
</dbReference>
<dbReference type="OMA" id="RKIHMLA"/>
<dbReference type="GO" id="GO:0006950">
    <property type="term" value="P:response to stress"/>
    <property type="evidence" value="ECO:0007669"/>
    <property type="project" value="UniProtKB-ARBA"/>
</dbReference>
<dbReference type="FunFam" id="3.40.50.620:FF:000040">
    <property type="entry name" value="Tyrosine--tRNA ligase"/>
    <property type="match status" value="1"/>
</dbReference>
<evidence type="ECO:0000313" key="18">
    <source>
        <dbReference type="RefSeq" id="XP_026678397.1"/>
    </source>
</evidence>
<dbReference type="PRINTS" id="PR01040">
    <property type="entry name" value="TRNASYNTHTYR"/>
</dbReference>
<dbReference type="FunFam" id="1.10.240.10:FF:000004">
    <property type="entry name" value="Tyrosine--tRNA ligase"/>
    <property type="match status" value="1"/>
</dbReference>
<evidence type="ECO:0000256" key="13">
    <source>
        <dbReference type="ARBA" id="ARBA00048400"/>
    </source>
</evidence>
<dbReference type="GO" id="GO:0005524">
    <property type="term" value="F:ATP binding"/>
    <property type="evidence" value="ECO:0007669"/>
    <property type="project" value="UniProtKB-KW"/>
</dbReference>
<dbReference type="GO" id="GO:0005737">
    <property type="term" value="C:cytoplasm"/>
    <property type="evidence" value="ECO:0007669"/>
    <property type="project" value="UniProtKB-SubCell"/>
</dbReference>
<keyword evidence="6 15" id="KW-0436">Ligase</keyword>
<evidence type="ECO:0000256" key="10">
    <source>
        <dbReference type="ARBA" id="ARBA00022917"/>
    </source>
</evidence>
<dbReference type="PaxDb" id="121845-A0A3Q0IQ83"/>
<dbReference type="CDD" id="cd00805">
    <property type="entry name" value="TyrRS_core"/>
    <property type="match status" value="1"/>
</dbReference>
<evidence type="ECO:0000256" key="14">
    <source>
        <dbReference type="PROSITE-ProRule" id="PRU00209"/>
    </source>
</evidence>
<dbReference type="SUPFAM" id="SSF52374">
    <property type="entry name" value="Nucleotidylyl transferase"/>
    <property type="match status" value="1"/>
</dbReference>
<dbReference type="NCBIfam" id="TIGR00234">
    <property type="entry name" value="tyrS"/>
    <property type="match status" value="1"/>
</dbReference>
<dbReference type="Proteomes" id="UP000079169">
    <property type="component" value="Unplaced"/>
</dbReference>
<dbReference type="PANTHER" id="PTHR11586">
    <property type="entry name" value="TRNA-AMINOACYLATION COFACTOR ARC1 FAMILY MEMBER"/>
    <property type="match status" value="1"/>
</dbReference>
<evidence type="ECO:0000256" key="5">
    <source>
        <dbReference type="ARBA" id="ARBA00022555"/>
    </source>
</evidence>